<dbReference type="EMBL" id="JBICBT010000246">
    <property type="protein sequence ID" value="KAL3119429.1"/>
    <property type="molecule type" value="Genomic_DNA"/>
</dbReference>
<keyword evidence="4 6" id="KW-0472">Membrane</keyword>
<feature type="transmembrane region" description="Helical" evidence="6">
    <location>
        <begin position="30"/>
        <end position="51"/>
    </location>
</feature>
<dbReference type="PROSITE" id="PS50262">
    <property type="entry name" value="G_PROTEIN_RECEP_F1_2"/>
    <property type="match status" value="1"/>
</dbReference>
<feature type="transmembrane region" description="Helical" evidence="6">
    <location>
        <begin position="234"/>
        <end position="257"/>
    </location>
</feature>
<feature type="transmembrane region" description="Helical" evidence="6">
    <location>
        <begin position="195"/>
        <end position="213"/>
    </location>
</feature>
<evidence type="ECO:0000259" key="7">
    <source>
        <dbReference type="PROSITE" id="PS50262"/>
    </source>
</evidence>
<evidence type="ECO:0000256" key="1">
    <source>
        <dbReference type="ARBA" id="ARBA00004370"/>
    </source>
</evidence>
<organism evidence="9 10">
    <name type="scientific">Heterodera trifolii</name>
    <dbReference type="NCBI Taxonomy" id="157864"/>
    <lineage>
        <taxon>Eukaryota</taxon>
        <taxon>Metazoa</taxon>
        <taxon>Ecdysozoa</taxon>
        <taxon>Nematoda</taxon>
        <taxon>Chromadorea</taxon>
        <taxon>Rhabditida</taxon>
        <taxon>Tylenchina</taxon>
        <taxon>Tylenchomorpha</taxon>
        <taxon>Tylenchoidea</taxon>
        <taxon>Heteroderidae</taxon>
        <taxon>Heteroderinae</taxon>
        <taxon>Heterodera</taxon>
    </lineage>
</organism>
<evidence type="ECO:0000256" key="5">
    <source>
        <dbReference type="SAM" id="MobiDB-lite"/>
    </source>
</evidence>
<protein>
    <recommendedName>
        <fullName evidence="7">G-protein coupled receptors family 1 profile domain-containing protein</fullName>
    </recommendedName>
</protein>
<keyword evidence="3 6" id="KW-1133">Transmembrane helix</keyword>
<dbReference type="PANTHER" id="PTHR23360:SF5">
    <property type="entry name" value="G-PROTEIN COUPLED RECEPTORS FAMILY 1 PROFILE DOMAIN-CONTAINING PROTEIN"/>
    <property type="match status" value="1"/>
</dbReference>
<comment type="subcellular location">
    <subcellularLocation>
        <location evidence="1">Membrane</location>
    </subcellularLocation>
</comment>
<comment type="caution">
    <text evidence="9">The sequence shown here is derived from an EMBL/GenBank/DDBJ whole genome shotgun (WGS) entry which is preliminary data.</text>
</comment>
<feature type="transmembrane region" description="Helical" evidence="6">
    <location>
        <begin position="263"/>
        <end position="288"/>
    </location>
</feature>
<accession>A0ABD2LW73</accession>
<reference evidence="9 10" key="1">
    <citation type="submission" date="2024-10" db="EMBL/GenBank/DDBJ databases">
        <authorList>
            <person name="Kim D."/>
        </authorList>
    </citation>
    <scope>NUCLEOTIDE SEQUENCE [LARGE SCALE GENOMIC DNA]</scope>
    <source>
        <strain evidence="9">BH-2024</strain>
    </source>
</reference>
<dbReference type="Gene3D" id="1.20.1070.10">
    <property type="entry name" value="Rhodopsin 7-helix transmembrane proteins"/>
    <property type="match status" value="1"/>
</dbReference>
<gene>
    <name evidence="9" type="ORF">niasHT_002517</name>
    <name evidence="8" type="ORF">niasHT_016244</name>
</gene>
<evidence type="ECO:0000313" key="10">
    <source>
        <dbReference type="Proteomes" id="UP001620626"/>
    </source>
</evidence>
<feature type="transmembrane region" description="Helical" evidence="6">
    <location>
        <begin position="139"/>
        <end position="159"/>
    </location>
</feature>
<dbReference type="SMART" id="SM01381">
    <property type="entry name" value="7TM_GPCR_Srsx"/>
    <property type="match status" value="1"/>
</dbReference>
<evidence type="ECO:0000313" key="8">
    <source>
        <dbReference type="EMBL" id="KAL3115151.1"/>
    </source>
</evidence>
<dbReference type="CDD" id="cd00637">
    <property type="entry name" value="7tm_classA_rhodopsin-like"/>
    <property type="match status" value="1"/>
</dbReference>
<dbReference type="SUPFAM" id="SSF81321">
    <property type="entry name" value="Family A G protein-coupled receptor-like"/>
    <property type="match status" value="1"/>
</dbReference>
<proteinExistence type="predicted"/>
<dbReference type="Pfam" id="PF10320">
    <property type="entry name" value="7TM_GPCR_Srsx"/>
    <property type="match status" value="1"/>
</dbReference>
<dbReference type="AlphaFoldDB" id="A0ABD2LW73"/>
<feature type="domain" description="G-protein coupled receptors family 1 profile" evidence="7">
    <location>
        <begin position="42"/>
        <end position="285"/>
    </location>
</feature>
<evidence type="ECO:0000256" key="3">
    <source>
        <dbReference type="ARBA" id="ARBA00022989"/>
    </source>
</evidence>
<evidence type="ECO:0000256" key="6">
    <source>
        <dbReference type="SAM" id="Phobius"/>
    </source>
</evidence>
<dbReference type="GO" id="GO:0016020">
    <property type="term" value="C:membrane"/>
    <property type="evidence" value="ECO:0007669"/>
    <property type="project" value="UniProtKB-SubCell"/>
</dbReference>
<feature type="transmembrane region" description="Helical" evidence="6">
    <location>
        <begin position="106"/>
        <end position="132"/>
    </location>
</feature>
<dbReference type="Proteomes" id="UP001620626">
    <property type="component" value="Unassembled WGS sequence"/>
</dbReference>
<feature type="transmembrane region" description="Helical" evidence="6">
    <location>
        <begin position="63"/>
        <end position="86"/>
    </location>
</feature>
<name>A0ABD2LW73_9BILA</name>
<dbReference type="InterPro" id="IPR017452">
    <property type="entry name" value="GPCR_Rhodpsn_7TM"/>
</dbReference>
<dbReference type="InterPro" id="IPR019424">
    <property type="entry name" value="7TM_GPCR_Srsx"/>
</dbReference>
<keyword evidence="2 6" id="KW-0812">Transmembrane</keyword>
<evidence type="ECO:0000256" key="4">
    <source>
        <dbReference type="ARBA" id="ARBA00023136"/>
    </source>
</evidence>
<evidence type="ECO:0000256" key="2">
    <source>
        <dbReference type="ARBA" id="ARBA00022692"/>
    </source>
</evidence>
<sequence>MTFQNYSMVNEAFNRFGVGTFSMELFLTHFFRWLISLPGMLFNAALLNTIIREKSVHGTCATLLAIGSAADFVFLLLFSVPLAISLSGQNMISNFGCFFLQSLPNFGLFSSVWIVFFVGIDRLISVLFPFWYNLLEKHLFIYIFPMLTVAFGYSTYVLIETAQFSLFVYPDWPVLCTNGDIFRVGIVPMLVRNGMMINGGTFLCYFFVGLTLFRYRKKNPNAMLKHRIFKSLAAIMALVVGTYFAICLISVLFASVVDPFFNFHILSLIIALLTITATSSNGLVLYIFSSEYRQAFRKHLKGWPLIGLYLGQMDQQIPIKAVSIVVNYNNSIHHQPRVVGRIERGGGGGEEGDRTKAQKPMPMARLGA</sequence>
<evidence type="ECO:0000313" key="9">
    <source>
        <dbReference type="EMBL" id="KAL3119429.1"/>
    </source>
</evidence>
<dbReference type="InterPro" id="IPR000276">
    <property type="entry name" value="GPCR_Rhodpsn"/>
</dbReference>
<feature type="region of interest" description="Disordered" evidence="5">
    <location>
        <begin position="341"/>
        <end position="368"/>
    </location>
</feature>
<dbReference type="EMBL" id="JBICBT010000395">
    <property type="protein sequence ID" value="KAL3115151.1"/>
    <property type="molecule type" value="Genomic_DNA"/>
</dbReference>
<keyword evidence="10" id="KW-1185">Reference proteome</keyword>
<dbReference type="PANTHER" id="PTHR23360">
    <property type="entry name" value="G-PROTEIN COUPLED RECEPTORS FAMILY 1 PROFILE DOMAIN-CONTAINING PROTEIN-RELATED"/>
    <property type="match status" value="1"/>
</dbReference>
<dbReference type="InterPro" id="IPR047130">
    <property type="entry name" value="7TM_GPCR_Srsx_nematod"/>
</dbReference>